<dbReference type="RefSeq" id="WP_282219352.1">
    <property type="nucleotide sequence ID" value="NZ_CP118246.1"/>
</dbReference>
<name>A0ABY7YPF4_9HYPH</name>
<gene>
    <name evidence="1" type="ORF">PSQ19_01625</name>
</gene>
<organism evidence="1 2">
    <name type="scientific">Devosia algicola</name>
    <dbReference type="NCBI Taxonomy" id="3026418"/>
    <lineage>
        <taxon>Bacteria</taxon>
        <taxon>Pseudomonadati</taxon>
        <taxon>Pseudomonadota</taxon>
        <taxon>Alphaproteobacteria</taxon>
        <taxon>Hyphomicrobiales</taxon>
        <taxon>Devosiaceae</taxon>
        <taxon>Devosia</taxon>
    </lineage>
</organism>
<sequence>MGHIATYNDGIADLNSDYFLLLSADDHLLPDALYRATSLMDKQRDVSFVFGRALLSGDHGPPERLSPLPSTAPDQVMSGRRFVELTAARNIVPTPTAIVRTSVQLDAGGYRPDLPHTGDMEMWLRLAAYGRVGYVDADQAVYRMHGANMSVTYEGLADLQAREKALNVFFADGARKIDPTGGLQRKCQSQLAGEAFRHASMALNRGDAHAATDFRLYGLSISPRARLSMQWLKLLVKRLLPRQSIPNQN</sequence>
<dbReference type="EMBL" id="CP118246">
    <property type="protein sequence ID" value="WDR02950.1"/>
    <property type="molecule type" value="Genomic_DNA"/>
</dbReference>
<dbReference type="InterPro" id="IPR029044">
    <property type="entry name" value="Nucleotide-diphossugar_trans"/>
</dbReference>
<proteinExistence type="predicted"/>
<dbReference type="Proteomes" id="UP001220530">
    <property type="component" value="Chromosome"/>
</dbReference>
<evidence type="ECO:0000313" key="2">
    <source>
        <dbReference type="Proteomes" id="UP001220530"/>
    </source>
</evidence>
<keyword evidence="2" id="KW-1185">Reference proteome</keyword>
<reference evidence="1 2" key="1">
    <citation type="submission" date="2023-02" db="EMBL/GenBank/DDBJ databases">
        <title>Devosia algicola sp. nov., isolated from the phycosphere of marine algae.</title>
        <authorList>
            <person name="Kim J.M."/>
            <person name="Lee J.K."/>
            <person name="Choi B.J."/>
            <person name="Bayburt H."/>
            <person name="Jeon C.O."/>
        </authorList>
    </citation>
    <scope>NUCLEOTIDE SEQUENCE [LARGE SCALE GENOMIC DNA]</scope>
    <source>
        <strain evidence="1 2">G20-9</strain>
    </source>
</reference>
<accession>A0ABY7YPF4</accession>
<dbReference type="Gene3D" id="3.90.550.10">
    <property type="entry name" value="Spore Coat Polysaccharide Biosynthesis Protein SpsA, Chain A"/>
    <property type="match status" value="1"/>
</dbReference>
<protein>
    <submittedName>
        <fullName evidence="1">Glycosyltransferase family 2 protein</fullName>
    </submittedName>
</protein>
<evidence type="ECO:0000313" key="1">
    <source>
        <dbReference type="EMBL" id="WDR02950.1"/>
    </source>
</evidence>
<dbReference type="SUPFAM" id="SSF53448">
    <property type="entry name" value="Nucleotide-diphospho-sugar transferases"/>
    <property type="match status" value="1"/>
</dbReference>